<reference evidence="2" key="1">
    <citation type="submission" date="2022-10" db="EMBL/GenBank/DDBJ databases">
        <authorList>
            <person name="Chen Y."/>
            <person name="Dougan E. K."/>
            <person name="Chan C."/>
            <person name="Rhodes N."/>
            <person name="Thang M."/>
        </authorList>
    </citation>
    <scope>NUCLEOTIDE SEQUENCE</scope>
</reference>
<dbReference type="EMBL" id="CAMXCT030001904">
    <property type="protein sequence ID" value="CAL4781371.1"/>
    <property type="molecule type" value="Genomic_DNA"/>
</dbReference>
<feature type="compositionally biased region" description="Basic and acidic residues" evidence="1">
    <location>
        <begin position="133"/>
        <end position="167"/>
    </location>
</feature>
<evidence type="ECO:0000313" key="2">
    <source>
        <dbReference type="EMBL" id="CAI3994059.1"/>
    </source>
</evidence>
<gene>
    <name evidence="2" type="ORF">C1SCF055_LOCUS20739</name>
</gene>
<feature type="compositionally biased region" description="Basic and acidic residues" evidence="1">
    <location>
        <begin position="673"/>
        <end position="683"/>
    </location>
</feature>
<feature type="compositionally biased region" description="Basic residues" evidence="1">
    <location>
        <begin position="496"/>
        <end position="513"/>
    </location>
</feature>
<feature type="compositionally biased region" description="Low complexity" evidence="1">
    <location>
        <begin position="517"/>
        <end position="538"/>
    </location>
</feature>
<feature type="compositionally biased region" description="Pro residues" evidence="1">
    <location>
        <begin position="209"/>
        <end position="218"/>
    </location>
</feature>
<name>A0A9P1CLW8_9DINO</name>
<feature type="compositionally biased region" description="Basic and acidic residues" evidence="1">
    <location>
        <begin position="699"/>
        <end position="710"/>
    </location>
</feature>
<feature type="compositionally biased region" description="Basic and acidic residues" evidence="1">
    <location>
        <begin position="219"/>
        <end position="228"/>
    </location>
</feature>
<feature type="region of interest" description="Disordered" evidence="1">
    <location>
        <begin position="668"/>
        <end position="752"/>
    </location>
</feature>
<dbReference type="EMBL" id="CAMXCT020001904">
    <property type="protein sequence ID" value="CAL1147434.1"/>
    <property type="molecule type" value="Genomic_DNA"/>
</dbReference>
<feature type="compositionally biased region" description="Basic residues" evidence="1">
    <location>
        <begin position="185"/>
        <end position="199"/>
    </location>
</feature>
<evidence type="ECO:0000313" key="3">
    <source>
        <dbReference type="EMBL" id="CAL4781371.1"/>
    </source>
</evidence>
<feature type="compositionally biased region" description="Basic and acidic residues" evidence="1">
    <location>
        <begin position="719"/>
        <end position="745"/>
    </location>
</feature>
<reference evidence="3 4" key="2">
    <citation type="submission" date="2024-05" db="EMBL/GenBank/DDBJ databases">
        <authorList>
            <person name="Chen Y."/>
            <person name="Shah S."/>
            <person name="Dougan E. K."/>
            <person name="Thang M."/>
            <person name="Chan C."/>
        </authorList>
    </citation>
    <scope>NUCLEOTIDE SEQUENCE [LARGE SCALE GENOMIC DNA]</scope>
</reference>
<comment type="caution">
    <text evidence="2">The sequence shown here is derived from an EMBL/GenBank/DDBJ whole genome shotgun (WGS) entry which is preliminary data.</text>
</comment>
<proteinExistence type="predicted"/>
<feature type="region of interest" description="Disordered" evidence="1">
    <location>
        <begin position="428"/>
        <end position="541"/>
    </location>
</feature>
<protein>
    <submittedName>
        <fullName evidence="2">Uncharacterized protein</fullName>
    </submittedName>
</protein>
<dbReference type="EMBL" id="CAMXCT010001904">
    <property type="protein sequence ID" value="CAI3994059.1"/>
    <property type="molecule type" value="Genomic_DNA"/>
</dbReference>
<feature type="compositionally biased region" description="Basic residues" evidence="1">
    <location>
        <begin position="256"/>
        <end position="278"/>
    </location>
</feature>
<accession>A0A9P1CLW8</accession>
<feature type="non-terminal residue" evidence="2">
    <location>
        <position position="1"/>
    </location>
</feature>
<keyword evidence="4" id="KW-1185">Reference proteome</keyword>
<dbReference type="Proteomes" id="UP001152797">
    <property type="component" value="Unassembled WGS sequence"/>
</dbReference>
<organism evidence="2">
    <name type="scientific">Cladocopium goreaui</name>
    <dbReference type="NCBI Taxonomy" id="2562237"/>
    <lineage>
        <taxon>Eukaryota</taxon>
        <taxon>Sar</taxon>
        <taxon>Alveolata</taxon>
        <taxon>Dinophyceae</taxon>
        <taxon>Suessiales</taxon>
        <taxon>Symbiodiniaceae</taxon>
        <taxon>Cladocopium</taxon>
    </lineage>
</organism>
<feature type="compositionally biased region" description="Basic and acidic residues" evidence="1">
    <location>
        <begin position="436"/>
        <end position="451"/>
    </location>
</feature>
<feature type="non-terminal residue" evidence="2">
    <location>
        <position position="1292"/>
    </location>
</feature>
<feature type="compositionally biased region" description="Basic residues" evidence="1">
    <location>
        <begin position="452"/>
        <end position="477"/>
    </location>
</feature>
<feature type="compositionally biased region" description="Basic residues" evidence="1">
    <location>
        <begin position="105"/>
        <end position="117"/>
    </location>
</feature>
<evidence type="ECO:0000313" key="4">
    <source>
        <dbReference type="Proteomes" id="UP001152797"/>
    </source>
</evidence>
<sequence length="1292" mass="142403">VCHNLFRLGHLVWGPRYPVALRVQAARALHSCHLQLLQEADAYFSQVEGGTRASVDGGSREVGRGAFLFPSPAGIAAHSVARVEVAAPRTAAPGKEGVKEEKAQKKEKKHKSRSHRDRPREDSPHKEKKRHRREENEPIDKRPLPVKRESPEEDRPRHGVVDIKKEPLEEEWSESFESESPVPRSRSRSHSKSPLRRRPSSAGGAIQPASPPGPPPPRLPREEGRSSSRWEGPIPAGGNRRPPSPPNDPVGATPKFKPKKKKKNKGKKKRERQAKARARLQGVRRPAALVDRSFEDFGEVFVHRVPPSDLLACGSLVVTEAIYWKEKVKLAGSPTSLTREDGAWWLTLIVEGTTSEHLLKYLTGVPGRKIKGHLCPTDCPQELSGDSIVHLVKVRKAGGEREAEGWESNLLREGAQGEDDLRALREEARQVVTESRSPRRREGEKQAEKKEAKRKRDRSKKRSRKRSRSRQRSKKKGQKDLKSILGDSGLDPDPSRRKKMMKRAKKLVKKGKKKGDSSTTGSSGKEGTRSSSSSSGMGASDVFGQTRMAKKIWTKCPGVLTATSLSTVQEQLLTVQGQVWDIDRSELPPLFLQYFRAHLSPKMQPAMRREALHASFCLDLGLQGRIPELPDVLAQRLKALEGQTGGKHWTVTSQFELVPDEAAAVATSLETEQAAREAREQGRLKAQAAKPYGSNQGQDRWDDWKRDNPKGRPSKGAGKSKDWRKGEKGEGKDYRANREGDKEKAVPPSPGGVGLDVSAGEFGAKPPFGFTSSELAVEGEKFGMSQEYPPAVTRSDTTNFCLEDRCSLEGKDLVAMGSILNVILDEFLNKGSMHSKSKSSGLVKCCIFPLPLSSEILGNSPYPSMARATCRALNLLYGESDDGKSGRPSAARDRALGFICQCVESVGSWGESFPKISFDKFFKSKGVDYRGEEVKIAQRISWETISPALPPEVGGVSLLDCCTLGTKHFVQHFSEYLVPPEKRFLGRPPLVMVDEKDWAAVVTGLVDARVCGIIPLSQVCHVGGKPMLGGLFGVGKNEFVGQKEVMRLIMNFVPLNENCKPLDSDIATLPGISGLSPFLLEGGEVALVSSEDIRCFFYLFELPSSWFPFLGFNKIVPDHLVPSEFKGEKCVLHARVLPMGFRNSIGIAQHVHRNVLRQAFASACPPVSGEAEMRKDRPSTSSKECYRVYLDNFDVIRKVDPATAALVEGEPGTLFIDSLSAQPPVVRMVLPPEVRLELASFCALVPLARLDFRLKVEGRAFARSVPPACAGFCRSANKASVKFAAIKEAFLQ</sequence>
<feature type="region of interest" description="Disordered" evidence="1">
    <location>
        <begin position="88"/>
        <end position="283"/>
    </location>
</feature>
<feature type="compositionally biased region" description="Acidic residues" evidence="1">
    <location>
        <begin position="168"/>
        <end position="177"/>
    </location>
</feature>
<evidence type="ECO:0000256" key="1">
    <source>
        <dbReference type="SAM" id="MobiDB-lite"/>
    </source>
</evidence>